<feature type="non-terminal residue" evidence="1">
    <location>
        <position position="1"/>
    </location>
</feature>
<evidence type="ECO:0000313" key="1">
    <source>
        <dbReference type="EMBL" id="KAL0164666.1"/>
    </source>
</evidence>
<sequence>TFFENAAEDLEKTLENLKLGKLGQSRTQMKGVTQIISYTSAALLPILTVLFQHITQNQFGAELLCESDVL</sequence>
<accession>A0ABD0NTS7</accession>
<evidence type="ECO:0000313" key="2">
    <source>
        <dbReference type="Proteomes" id="UP001529510"/>
    </source>
</evidence>
<dbReference type="PANTHER" id="PTHR46399:SF9">
    <property type="entry name" value="RYANODINE RECEPTOR 3"/>
    <property type="match status" value="1"/>
</dbReference>
<gene>
    <name evidence="1" type="ORF">M9458_040419</name>
</gene>
<proteinExistence type="predicted"/>
<dbReference type="EMBL" id="JAMKFB020000020">
    <property type="protein sequence ID" value="KAL0164666.1"/>
    <property type="molecule type" value="Genomic_DNA"/>
</dbReference>
<name>A0ABD0NTS7_CIRMR</name>
<organism evidence="1 2">
    <name type="scientific">Cirrhinus mrigala</name>
    <name type="common">Mrigala</name>
    <dbReference type="NCBI Taxonomy" id="683832"/>
    <lineage>
        <taxon>Eukaryota</taxon>
        <taxon>Metazoa</taxon>
        <taxon>Chordata</taxon>
        <taxon>Craniata</taxon>
        <taxon>Vertebrata</taxon>
        <taxon>Euteleostomi</taxon>
        <taxon>Actinopterygii</taxon>
        <taxon>Neopterygii</taxon>
        <taxon>Teleostei</taxon>
        <taxon>Ostariophysi</taxon>
        <taxon>Cypriniformes</taxon>
        <taxon>Cyprinidae</taxon>
        <taxon>Labeoninae</taxon>
        <taxon>Labeonini</taxon>
        <taxon>Cirrhinus</taxon>
    </lineage>
</organism>
<dbReference type="AlphaFoldDB" id="A0ABD0NTS7"/>
<keyword evidence="2" id="KW-1185">Reference proteome</keyword>
<dbReference type="Proteomes" id="UP001529510">
    <property type="component" value="Unassembled WGS sequence"/>
</dbReference>
<dbReference type="PANTHER" id="PTHR46399">
    <property type="entry name" value="B30.2/SPRY DOMAIN-CONTAINING PROTEIN"/>
    <property type="match status" value="1"/>
</dbReference>
<reference evidence="1 2" key="1">
    <citation type="submission" date="2024-05" db="EMBL/GenBank/DDBJ databases">
        <title>Genome sequencing and assembly of Indian major carp, Cirrhinus mrigala (Hamilton, 1822).</title>
        <authorList>
            <person name="Mohindra V."/>
            <person name="Chowdhury L.M."/>
            <person name="Lal K."/>
            <person name="Jena J.K."/>
        </authorList>
    </citation>
    <scope>NUCLEOTIDE SEQUENCE [LARGE SCALE GENOMIC DNA]</scope>
    <source>
        <strain evidence="1">CM1030</strain>
        <tissue evidence="1">Blood</tissue>
    </source>
</reference>
<protein>
    <submittedName>
        <fullName evidence="1">Uncharacterized protein</fullName>
    </submittedName>
</protein>
<comment type="caution">
    <text evidence="1">The sequence shown here is derived from an EMBL/GenBank/DDBJ whole genome shotgun (WGS) entry which is preliminary data.</text>
</comment>
<dbReference type="InterPro" id="IPR015925">
    <property type="entry name" value="Ryanodine_IP3_receptor"/>
</dbReference>